<dbReference type="InterPro" id="IPR041679">
    <property type="entry name" value="DNA2/NAM7-like_C"/>
</dbReference>
<keyword evidence="4" id="KW-1185">Reference proteome</keyword>
<evidence type="ECO:0000313" key="4">
    <source>
        <dbReference type="Proteomes" id="UP001271007"/>
    </source>
</evidence>
<proteinExistence type="predicted"/>
<feature type="domain" description="DNA2/NAM7 helicase-like C-terminal" evidence="2">
    <location>
        <begin position="812"/>
        <end position="1026"/>
    </location>
</feature>
<dbReference type="Gene3D" id="3.40.50.300">
    <property type="entry name" value="P-loop containing nucleotide triphosphate hydrolases"/>
    <property type="match status" value="2"/>
</dbReference>
<evidence type="ECO:0000259" key="2">
    <source>
        <dbReference type="Pfam" id="PF13087"/>
    </source>
</evidence>
<dbReference type="PANTHER" id="PTHR10887">
    <property type="entry name" value="DNA2/NAM7 HELICASE FAMILY"/>
    <property type="match status" value="1"/>
</dbReference>
<dbReference type="Pfam" id="PF13604">
    <property type="entry name" value="AAA_30"/>
    <property type="match status" value="1"/>
</dbReference>
<dbReference type="InterPro" id="IPR045055">
    <property type="entry name" value="DNA2/NAM7-like"/>
</dbReference>
<evidence type="ECO:0000313" key="3">
    <source>
        <dbReference type="EMBL" id="KAK3049914.1"/>
    </source>
</evidence>
<feature type="region of interest" description="Disordered" evidence="1">
    <location>
        <begin position="1"/>
        <end position="24"/>
    </location>
</feature>
<comment type="caution">
    <text evidence="3">The sequence shown here is derived from an EMBL/GenBank/DDBJ whole genome shotgun (WGS) entry which is preliminary data.</text>
</comment>
<dbReference type="SUPFAM" id="SSF52540">
    <property type="entry name" value="P-loop containing nucleoside triphosphate hydrolases"/>
    <property type="match status" value="1"/>
</dbReference>
<dbReference type="Pfam" id="PF13087">
    <property type="entry name" value="AAA_12"/>
    <property type="match status" value="1"/>
</dbReference>
<dbReference type="PANTHER" id="PTHR10887:SF495">
    <property type="entry name" value="HELICASE SENATAXIN ISOFORM X1-RELATED"/>
    <property type="match status" value="1"/>
</dbReference>
<feature type="compositionally biased region" description="Basic and acidic residues" evidence="1">
    <location>
        <begin position="9"/>
        <end position="19"/>
    </location>
</feature>
<dbReference type="AlphaFoldDB" id="A0AAJ0G616"/>
<organism evidence="3 4">
    <name type="scientific">Extremus antarcticus</name>
    <dbReference type="NCBI Taxonomy" id="702011"/>
    <lineage>
        <taxon>Eukaryota</taxon>
        <taxon>Fungi</taxon>
        <taxon>Dikarya</taxon>
        <taxon>Ascomycota</taxon>
        <taxon>Pezizomycotina</taxon>
        <taxon>Dothideomycetes</taxon>
        <taxon>Dothideomycetidae</taxon>
        <taxon>Mycosphaerellales</taxon>
        <taxon>Extremaceae</taxon>
        <taxon>Extremus</taxon>
    </lineage>
</organism>
<reference evidence="3" key="1">
    <citation type="submission" date="2023-04" db="EMBL/GenBank/DDBJ databases">
        <title>Black Yeasts Isolated from many extreme environments.</title>
        <authorList>
            <person name="Coleine C."/>
            <person name="Stajich J.E."/>
            <person name="Selbmann L."/>
        </authorList>
    </citation>
    <scope>NUCLEOTIDE SEQUENCE</scope>
    <source>
        <strain evidence="3">CCFEE 5312</strain>
    </source>
</reference>
<protein>
    <recommendedName>
        <fullName evidence="2">DNA2/NAM7 helicase-like C-terminal domain-containing protein</fullName>
    </recommendedName>
</protein>
<gene>
    <name evidence="3" type="ORF">LTR09_008834</name>
</gene>
<accession>A0AAJ0G616</accession>
<name>A0AAJ0G616_9PEZI</name>
<dbReference type="EMBL" id="JAWDJX010000036">
    <property type="protein sequence ID" value="KAK3049914.1"/>
    <property type="molecule type" value="Genomic_DNA"/>
</dbReference>
<dbReference type="Proteomes" id="UP001271007">
    <property type="component" value="Unassembled WGS sequence"/>
</dbReference>
<evidence type="ECO:0000256" key="1">
    <source>
        <dbReference type="SAM" id="MobiDB-lite"/>
    </source>
</evidence>
<sequence length="1064" mass="120063">MLSDSGYASDDKLDFKSEDGSEDGTPVILKIEDEGAYGHLTKGLVVDAVTRGPVTEKTRLAALYGYDDIGIENSLVRSLANSASLSVPCQLETADGKHFPPSTEIAQQGYYMRITFSNLYLAPAVRLECRLIKPWRQHEPYLTLATDFHFNDYCAGEDNMISGYTHQNATINFHAGRATCSGFNLISRCESYLGEEEREVIEVMRSFIQPKERHELKLHLKGYSLTPRAEEHLNNIKARLPGGSGTLLPSIGQKEYAPFEGPGDLIKCNNGSMLRPAKLMSGEVPFPMVPLESGTTFGSVREAAVQLAYSATIADDEAREALRLWAAVPHDADLHVDSQFPVLAIYFRQFDRLGGRRSDSDLMFKLPRDLNCGFVTYDPASRQAPIKLEGFLLGTNPGITKSGGQTPGAVFRITSHTKEKLAQIYHCPSSRSFPTKCSPHYSSFTFGSQLEAVRMLQATRNKKWWPVLLNQKHDDLKIEDPTLGITSHQRERAEKWLRNWKPWNPEQLAIIDSITAVKGGLNLIMGPAATGKTLLQRGIAIYFYSLGYHVAALAPANDNANKLAKDLIDVKAELDWIDFDFLRLFPGSRDIPVDEMSAQQAGFRKEGHHRGDVLPFKEMLNKLEEDPDAKGAHRTYGVVESVIRHAEEKTLSLFKAFNEGDGEISAKVNTWDVLRELIAAWRANELDLDDSKQMDRFRLAYNGCKGQVIGLNRFMITTTGNVRSREMREHWFCKQEEYGVPRRGVIVLVDEAAKDLEVNVWSGIVCERWSEWVKGVFLFGDDKQLLPTNTSSRGRTQYNYYSDRLDIPLPNRLEMEGFPCHRLLEQRRMHEAISAFPNTIVYEGKLRDGPGMDVSLEAHMPGLREVLLDIVSSASIPAGGQSTPWLTDNDLRRHYIEVYGRKVEYEKSVAVLEHIDVFMVQIFPKLFKFFRASGRSMKEEVMIICAYNYARSEYDRRIKEFLRQRPECTINDIPRIMSIDSSQGDESFMVFLDASLQSGDRVGFMQSKNRFNVAITRAKGVMWMIGGGMRTRERVPPNLITQYKQELDAAGQTSHFEAGKRAYA</sequence>
<dbReference type="InterPro" id="IPR027417">
    <property type="entry name" value="P-loop_NTPase"/>
</dbReference>